<dbReference type="InterPro" id="IPR002035">
    <property type="entry name" value="VWF_A"/>
</dbReference>
<dbReference type="PROSITE" id="PS50168">
    <property type="entry name" value="DED"/>
    <property type="match status" value="1"/>
</dbReference>
<dbReference type="CDD" id="cd00045">
    <property type="entry name" value="DED"/>
    <property type="match status" value="1"/>
</dbReference>
<dbReference type="Pfam" id="PF01335">
    <property type="entry name" value="DED"/>
    <property type="match status" value="1"/>
</dbReference>
<accession>A0ABN8QT54</accession>
<evidence type="ECO:0000313" key="6">
    <source>
        <dbReference type="EMBL" id="CAH3168428.1"/>
    </source>
</evidence>
<organism evidence="6 7">
    <name type="scientific">Porites evermanni</name>
    <dbReference type="NCBI Taxonomy" id="104178"/>
    <lineage>
        <taxon>Eukaryota</taxon>
        <taxon>Metazoa</taxon>
        <taxon>Cnidaria</taxon>
        <taxon>Anthozoa</taxon>
        <taxon>Hexacorallia</taxon>
        <taxon>Scleractinia</taxon>
        <taxon>Fungiina</taxon>
        <taxon>Poritidae</taxon>
        <taxon>Porites</taxon>
    </lineage>
</organism>
<keyword evidence="3" id="KW-0732">Signal</keyword>
<dbReference type="EMBL" id="CALNXI010001419">
    <property type="protein sequence ID" value="CAH3168428.1"/>
    <property type="molecule type" value="Genomic_DNA"/>
</dbReference>
<name>A0ABN8QT54_9CNID</name>
<reference evidence="6 7" key="1">
    <citation type="submission" date="2022-05" db="EMBL/GenBank/DDBJ databases">
        <authorList>
            <consortium name="Genoscope - CEA"/>
            <person name="William W."/>
        </authorList>
    </citation>
    <scope>NUCLEOTIDE SEQUENCE [LARGE SCALE GENOMIC DNA]</scope>
</reference>
<dbReference type="SMART" id="SM00031">
    <property type="entry name" value="DED"/>
    <property type="match status" value="1"/>
</dbReference>
<keyword evidence="7" id="KW-1185">Reference proteome</keyword>
<evidence type="ECO:0000256" key="3">
    <source>
        <dbReference type="ARBA" id="ARBA00022729"/>
    </source>
</evidence>
<evidence type="ECO:0000259" key="5">
    <source>
        <dbReference type="PROSITE" id="PS50234"/>
    </source>
</evidence>
<gene>
    <name evidence="6" type="ORF">PEVE_00006493</name>
</gene>
<evidence type="ECO:0000313" key="7">
    <source>
        <dbReference type="Proteomes" id="UP001159427"/>
    </source>
</evidence>
<evidence type="ECO:0000256" key="1">
    <source>
        <dbReference type="ARBA" id="ARBA00004613"/>
    </source>
</evidence>
<dbReference type="PROSITE" id="PS50234">
    <property type="entry name" value="VWFA"/>
    <property type="match status" value="1"/>
</dbReference>
<dbReference type="SUPFAM" id="SSF47986">
    <property type="entry name" value="DEATH domain"/>
    <property type="match status" value="1"/>
</dbReference>
<dbReference type="InterPro" id="IPR052969">
    <property type="entry name" value="Thr-specific_kinase-like"/>
</dbReference>
<dbReference type="Proteomes" id="UP001159427">
    <property type="component" value="Unassembled WGS sequence"/>
</dbReference>
<feature type="domain" description="DED" evidence="4">
    <location>
        <begin position="425"/>
        <end position="503"/>
    </location>
</feature>
<dbReference type="InterPro" id="IPR001875">
    <property type="entry name" value="DED_dom"/>
</dbReference>
<dbReference type="PANTHER" id="PTHR47763">
    <property type="entry name" value="ALPHA-PROTEIN KINASE VWKA"/>
    <property type="match status" value="1"/>
</dbReference>
<dbReference type="SUPFAM" id="SSF53300">
    <property type="entry name" value="vWA-like"/>
    <property type="match status" value="2"/>
</dbReference>
<dbReference type="Pfam" id="PF25106">
    <property type="entry name" value="VWA_4"/>
    <property type="match status" value="1"/>
</dbReference>
<feature type="domain" description="VWFA" evidence="5">
    <location>
        <begin position="48"/>
        <end position="245"/>
    </location>
</feature>
<proteinExistence type="predicted"/>
<evidence type="ECO:0000259" key="4">
    <source>
        <dbReference type="PROSITE" id="PS50168"/>
    </source>
</evidence>
<dbReference type="InterPro" id="IPR036465">
    <property type="entry name" value="vWFA_dom_sf"/>
</dbReference>
<comment type="caution">
    <text evidence="6">The sequence shown here is derived from an EMBL/GenBank/DDBJ whole genome shotgun (WGS) entry which is preliminary data.</text>
</comment>
<keyword evidence="2" id="KW-0964">Secreted</keyword>
<evidence type="ECO:0008006" key="8">
    <source>
        <dbReference type="Google" id="ProtNLM"/>
    </source>
</evidence>
<evidence type="ECO:0000256" key="2">
    <source>
        <dbReference type="ARBA" id="ARBA00022525"/>
    </source>
</evidence>
<dbReference type="SMART" id="SM00327">
    <property type="entry name" value="VWA"/>
    <property type="match status" value="1"/>
</dbReference>
<comment type="subcellular location">
    <subcellularLocation>
        <location evidence="1">Secreted</location>
    </subcellularLocation>
</comment>
<dbReference type="PANTHER" id="PTHR47763:SF1">
    <property type="entry name" value="DUF659 DOMAIN-CONTAINING PROTEIN"/>
    <property type="match status" value="1"/>
</dbReference>
<protein>
    <recommendedName>
        <fullName evidence="8">VWFA domain-containing protein</fullName>
    </recommendedName>
</protein>
<dbReference type="Gene3D" id="3.40.50.410">
    <property type="entry name" value="von Willebrand factor, type A domain"/>
    <property type="match status" value="2"/>
</dbReference>
<dbReference type="InterPro" id="IPR011029">
    <property type="entry name" value="DEATH-like_dom_sf"/>
</dbReference>
<sequence length="1018" mass="113327">MMGSSLPSSSMSLWDVYRLFEGLWKRPSSTTMDFQVPWAARHDRQKVDLAFIVDCTGSMGSYIRQAQKHIRTIAETVSRTAFSVKLALVEYRDHPPQDSTFVTKVHDFTFSVSEMKTWVDGMSANGGGDGPESVACALVDAATKLSYRKDATKMCVLIADAPPHGLGIDHDGFPEGCPCRNDPMKACKTMVESGIVLYSVGCEPAILSYKDFFMGLAFKTGGQYVPLSRAQALSQFIINGTLEEVSQENLMGYVEDFLHVELAKRRAEKLRTTVDDLAGELEKHLSIRNVSCQQLHCNNMALESATPMAKKIAGKNSLADVRELLKGGSPVDYNTIYNQRVTTVEVTLATSASPTRDVCERLLMKELGRSKVPVTHDERTGELLKSNHVLGKSRKLNEATNSSSGIGLCYSTMATASCRRALLDPFQTFLERLSQEIEEEQLDSLKFLLEKHIPAGTLEKCTSPRKLFKCMKQKSLLGYNNLDFLEDLLKVAQRSDLAEIVEDFKRQPTMEIDSGYPAVEKVCFSFASQRQHFIVPDTVGALTNSMNLVLRIDPSECHFIKCEEVASNWFNLMFELPNRREVVDKLCLNALEKEPWLAQCGVRAVKIGDKSEIHMQTPITRSVPTSIAEANLPCSQDVSHHAPCLHDDRKLDLIVVVDCATTNAAILGQLKTQLKHMVDAMSKKSAHFRLAIISYQNHPNPGRRGQTASVSNIASVVNFTDDKSKMKENITSLRCFGNSGSRRGLADGLALAVHLSNNNDDDDCKNDYKCRREALTVCVLLPLEVQVGTLDIFKCTCTHDHDVLSLCRQLAANAVTLYVVMRSSKPGIPLYLPNPGRRIDLMAEFFTGISLMTGGQFIYSESVKLVSEIIIYIVEVDKSMERLFGTAHDIILDEIEMNDGEVVLEELLTKVQEELTKRSLHVNLIAINGSTTGPSSKLASKFSLDDSIDTASKTWQREMKKMREADSAIASGTPDDVNMEEAAGPQVQLLEKQNVTREVSERMVRRVVVRREQYRPRK</sequence>
<dbReference type="InterPro" id="IPR056861">
    <property type="entry name" value="HMCN1-like_VWA"/>
</dbReference>
<dbReference type="Gene3D" id="1.10.533.10">
    <property type="entry name" value="Death Domain, Fas"/>
    <property type="match status" value="1"/>
</dbReference>